<keyword evidence="12" id="KW-0969">Cilium</keyword>
<evidence type="ECO:0000256" key="4">
    <source>
        <dbReference type="ARBA" id="ARBA00007974"/>
    </source>
</evidence>
<evidence type="ECO:0000256" key="10">
    <source>
        <dbReference type="ARBA" id="ARBA00030835"/>
    </source>
</evidence>
<evidence type="ECO:0000256" key="1">
    <source>
        <dbReference type="ARBA" id="ARBA00002954"/>
    </source>
</evidence>
<keyword evidence="8" id="KW-0326">Glycosidase</keyword>
<comment type="similarity">
    <text evidence="4">In the C-terminal section; belongs to the glycosyl hydrolase 73 family.</text>
</comment>
<evidence type="ECO:0000256" key="8">
    <source>
        <dbReference type="ARBA" id="ARBA00023295"/>
    </source>
</evidence>
<evidence type="ECO:0000256" key="9">
    <source>
        <dbReference type="ARBA" id="ARBA00023316"/>
    </source>
</evidence>
<reference evidence="12 13" key="1">
    <citation type="submission" date="2016-10" db="EMBL/GenBank/DDBJ databases">
        <authorList>
            <person name="de Groot N.N."/>
        </authorList>
    </citation>
    <scope>NUCLEOTIDE SEQUENCE [LARGE SCALE GENOMIC DNA]</scope>
    <source>
        <strain evidence="12 13">DSM 16619</strain>
    </source>
</reference>
<evidence type="ECO:0000313" key="12">
    <source>
        <dbReference type="EMBL" id="SDE45868.1"/>
    </source>
</evidence>
<comment type="subcellular location">
    <subcellularLocation>
        <location evidence="2">Periplasm</location>
    </subcellularLocation>
</comment>
<dbReference type="AlphaFoldDB" id="A0A1G7D2T1"/>
<evidence type="ECO:0000256" key="7">
    <source>
        <dbReference type="ARBA" id="ARBA00022801"/>
    </source>
</evidence>
<keyword evidence="13" id="KW-1185">Reference proteome</keyword>
<dbReference type="InterPro" id="IPR051056">
    <property type="entry name" value="Glycosyl_Hydrolase_73"/>
</dbReference>
<dbReference type="PRINTS" id="PR01002">
    <property type="entry name" value="FLGFLGJ"/>
</dbReference>
<keyword evidence="6" id="KW-0574">Periplasm</keyword>
<dbReference type="NCBIfam" id="TIGR02541">
    <property type="entry name" value="flagell_FlgJ"/>
    <property type="match status" value="1"/>
</dbReference>
<evidence type="ECO:0000256" key="6">
    <source>
        <dbReference type="ARBA" id="ARBA00022764"/>
    </source>
</evidence>
<evidence type="ECO:0000259" key="11">
    <source>
        <dbReference type="SMART" id="SM00047"/>
    </source>
</evidence>
<protein>
    <recommendedName>
        <fullName evidence="5">Peptidoglycan hydrolase FlgJ</fullName>
    </recommendedName>
    <alternativeName>
        <fullName evidence="10">Muramidase FlgJ</fullName>
    </alternativeName>
</protein>
<comment type="similarity">
    <text evidence="3">In the N-terminal section; belongs to the FlgJ family.</text>
</comment>
<keyword evidence="12" id="KW-0966">Cell projection</keyword>
<evidence type="ECO:0000256" key="3">
    <source>
        <dbReference type="ARBA" id="ARBA00006880"/>
    </source>
</evidence>
<dbReference type="InterPro" id="IPR019301">
    <property type="entry name" value="Flagellar_prot_FlgJ_N"/>
</dbReference>
<feature type="domain" description="Mannosyl-glycoprotein endo-beta-N-acetylglucosamidase-like" evidence="11">
    <location>
        <begin position="145"/>
        <end position="299"/>
    </location>
</feature>
<keyword evidence="12" id="KW-0282">Flagellum</keyword>
<dbReference type="InterPro" id="IPR013377">
    <property type="entry name" value="FlgJ"/>
</dbReference>
<dbReference type="GO" id="GO:0071973">
    <property type="term" value="P:bacterial-type flagellum-dependent cell motility"/>
    <property type="evidence" value="ECO:0007669"/>
    <property type="project" value="TreeGrafter"/>
</dbReference>
<gene>
    <name evidence="12" type="ORF">SAMN05192589_1188</name>
</gene>
<comment type="function">
    <text evidence="1">Flagellum-specific muramidase which hydrolyzes the peptidoglycan layer to assemble the rod structure in the periplasmic space.</text>
</comment>
<dbReference type="OrthoDB" id="289937at2"/>
<dbReference type="Gene3D" id="2.10.70.40">
    <property type="entry name" value="peptidoglycan hydrolase"/>
    <property type="match status" value="1"/>
</dbReference>
<dbReference type="SMART" id="SM00047">
    <property type="entry name" value="LYZ2"/>
    <property type="match status" value="1"/>
</dbReference>
<evidence type="ECO:0000256" key="2">
    <source>
        <dbReference type="ARBA" id="ARBA00004418"/>
    </source>
</evidence>
<accession>A0A1G7D2T1</accession>
<keyword evidence="9" id="KW-0961">Cell wall biogenesis/degradation</keyword>
<sequence>MAMTLPSAATTTASNALAVDSRSLNALKYEAGQNSPQAAKEAAKQFESLFMREMIKSMREATMKSGLMEGGQADLGTDMLDQQLSIQMSGRQGGLSEAIQRQLTRQIGGGDAGAAGGAEPTFSVPSTLSLGAASQRSAAIAADPSAPAPKGRESFVQHHRDAAERVAKESGIPASFMLGQAGHETGWGKSEIRAKDGDNSFNLFGIKAGKGWTGKVAEITTTEYIGGVPRKVTAKFRAYDSYEDSFKDYAKLINDNPRYEKAREKTHSAVAYATELQKAGYATDPEYANKLSRAINSTLRVSRTAA</sequence>
<dbReference type="Proteomes" id="UP000198781">
    <property type="component" value="Unassembled WGS sequence"/>
</dbReference>
<dbReference type="GO" id="GO:0071555">
    <property type="term" value="P:cell wall organization"/>
    <property type="evidence" value="ECO:0007669"/>
    <property type="project" value="UniProtKB-KW"/>
</dbReference>
<dbReference type="PANTHER" id="PTHR33308">
    <property type="entry name" value="PEPTIDOGLYCAN HYDROLASE FLGJ"/>
    <property type="match status" value="1"/>
</dbReference>
<dbReference type="RefSeq" id="WP_092745652.1">
    <property type="nucleotide sequence ID" value="NZ_FMZC01000018.1"/>
</dbReference>
<dbReference type="Pfam" id="PF10135">
    <property type="entry name" value="Rod-binding"/>
    <property type="match status" value="1"/>
</dbReference>
<dbReference type="FunFam" id="2.10.70.40:FF:000001">
    <property type="entry name" value="Flagellar assembly peptidoglycan hydrolase FlgJ"/>
    <property type="match status" value="1"/>
</dbReference>
<dbReference type="Gene3D" id="1.10.530.10">
    <property type="match status" value="1"/>
</dbReference>
<dbReference type="GO" id="GO:0016798">
    <property type="term" value="F:hydrolase activity, acting on glycosyl bonds"/>
    <property type="evidence" value="ECO:0007669"/>
    <property type="project" value="UniProtKB-KW"/>
</dbReference>
<dbReference type="GO" id="GO:0044780">
    <property type="term" value="P:bacterial-type flagellum assembly"/>
    <property type="evidence" value="ECO:0007669"/>
    <property type="project" value="InterPro"/>
</dbReference>
<dbReference type="STRING" id="187868.SAMN05192589_1188"/>
<keyword evidence="7" id="KW-0378">Hydrolase</keyword>
<dbReference type="InterPro" id="IPR002901">
    <property type="entry name" value="MGlyc_endo_b_GlcNAc-like_dom"/>
</dbReference>
<evidence type="ECO:0000256" key="5">
    <source>
        <dbReference type="ARBA" id="ARBA00013433"/>
    </source>
</evidence>
<dbReference type="EMBL" id="FMZC01000018">
    <property type="protein sequence ID" value="SDE45868.1"/>
    <property type="molecule type" value="Genomic_DNA"/>
</dbReference>
<proteinExistence type="inferred from homology"/>
<dbReference type="Pfam" id="PF01832">
    <property type="entry name" value="Glucosaminidase"/>
    <property type="match status" value="1"/>
</dbReference>
<organism evidence="12 13">
    <name type="scientific">Paracidovorax valerianellae</name>
    <dbReference type="NCBI Taxonomy" id="187868"/>
    <lineage>
        <taxon>Bacteria</taxon>
        <taxon>Pseudomonadati</taxon>
        <taxon>Pseudomonadota</taxon>
        <taxon>Betaproteobacteria</taxon>
        <taxon>Burkholderiales</taxon>
        <taxon>Comamonadaceae</taxon>
        <taxon>Paracidovorax</taxon>
    </lineage>
</organism>
<name>A0A1G7D2T1_9BURK</name>
<dbReference type="GO" id="GO:0004040">
    <property type="term" value="F:amidase activity"/>
    <property type="evidence" value="ECO:0007669"/>
    <property type="project" value="InterPro"/>
</dbReference>
<dbReference type="PANTHER" id="PTHR33308:SF9">
    <property type="entry name" value="PEPTIDOGLYCAN HYDROLASE FLGJ"/>
    <property type="match status" value="1"/>
</dbReference>
<evidence type="ECO:0000313" key="13">
    <source>
        <dbReference type="Proteomes" id="UP000198781"/>
    </source>
</evidence>
<dbReference type="GO" id="GO:0042597">
    <property type="term" value="C:periplasmic space"/>
    <property type="evidence" value="ECO:0007669"/>
    <property type="project" value="UniProtKB-SubCell"/>
</dbReference>